<dbReference type="AlphaFoldDB" id="A0A0P1IKD6"/>
<evidence type="ECO:0000313" key="2">
    <source>
        <dbReference type="Proteomes" id="UP000051260"/>
    </source>
</evidence>
<name>A0A0P1IKD6_9RHOB</name>
<evidence type="ECO:0000313" key="1">
    <source>
        <dbReference type="EMBL" id="CUK19646.1"/>
    </source>
</evidence>
<dbReference type="Proteomes" id="UP000051260">
    <property type="component" value="Unassembled WGS sequence"/>
</dbReference>
<dbReference type="EMBL" id="CYUD01000023">
    <property type="protein sequence ID" value="CUK19646.1"/>
    <property type="molecule type" value="Genomic_DNA"/>
</dbReference>
<reference evidence="2" key="1">
    <citation type="submission" date="2015-09" db="EMBL/GenBank/DDBJ databases">
        <authorList>
            <person name="Rodrigo-Torres L."/>
            <person name="Arahal D.R."/>
        </authorList>
    </citation>
    <scope>NUCLEOTIDE SEQUENCE [LARGE SCALE GENOMIC DNA]</scope>
    <source>
        <strain evidence="2">CECT 5091</strain>
    </source>
</reference>
<dbReference type="STRING" id="1715692.RUE5091_04411"/>
<organism evidence="1 2">
    <name type="scientific">Ruegeria denitrificans</name>
    <dbReference type="NCBI Taxonomy" id="1715692"/>
    <lineage>
        <taxon>Bacteria</taxon>
        <taxon>Pseudomonadati</taxon>
        <taxon>Pseudomonadota</taxon>
        <taxon>Alphaproteobacteria</taxon>
        <taxon>Rhodobacterales</taxon>
        <taxon>Roseobacteraceae</taxon>
        <taxon>Ruegeria</taxon>
    </lineage>
</organism>
<gene>
    <name evidence="1" type="ORF">RUE5091_04411</name>
</gene>
<protein>
    <submittedName>
        <fullName evidence="1">Uncharacterized protein</fullName>
    </submittedName>
</protein>
<sequence>MSERVTKAGYGCDTRCDTGSVFDKFEMIDNGCYQRGNPTRDGVI</sequence>
<keyword evidence="2" id="KW-1185">Reference proteome</keyword>
<accession>A0A0P1IKD6</accession>
<proteinExistence type="predicted"/>